<dbReference type="FunCoup" id="A0A077ZZF1">
    <property type="interactions" value="316"/>
</dbReference>
<dbReference type="InterPro" id="IPR004530">
    <property type="entry name" value="Phe-tRNA-synth_IIc_mito"/>
</dbReference>
<evidence type="ECO:0000313" key="16">
    <source>
        <dbReference type="Proteomes" id="UP000039865"/>
    </source>
</evidence>
<dbReference type="OrthoDB" id="4457at2759"/>
<evidence type="ECO:0000256" key="6">
    <source>
        <dbReference type="ARBA" id="ARBA00022840"/>
    </source>
</evidence>
<dbReference type="EMBL" id="CCKQ01003489">
    <property type="protein sequence ID" value="CDW74603.1"/>
    <property type="molecule type" value="Genomic_DNA"/>
</dbReference>
<comment type="catalytic activity">
    <reaction evidence="12">
        <text>tRNA(Phe) + L-phenylalanine + ATP = L-phenylalanyl-tRNA(Phe) + AMP + diphosphate + H(+)</text>
        <dbReference type="Rhea" id="RHEA:19413"/>
        <dbReference type="Rhea" id="RHEA-COMP:9668"/>
        <dbReference type="Rhea" id="RHEA-COMP:9699"/>
        <dbReference type="ChEBI" id="CHEBI:15378"/>
        <dbReference type="ChEBI" id="CHEBI:30616"/>
        <dbReference type="ChEBI" id="CHEBI:33019"/>
        <dbReference type="ChEBI" id="CHEBI:58095"/>
        <dbReference type="ChEBI" id="CHEBI:78442"/>
        <dbReference type="ChEBI" id="CHEBI:78531"/>
        <dbReference type="ChEBI" id="CHEBI:456215"/>
        <dbReference type="EC" id="6.1.1.20"/>
    </reaction>
</comment>
<dbReference type="PANTHER" id="PTHR11538:SF41">
    <property type="entry name" value="PHENYLALANINE--TRNA LIGASE, MITOCHONDRIAL"/>
    <property type="match status" value="1"/>
</dbReference>
<keyword evidence="16" id="KW-1185">Reference proteome</keyword>
<evidence type="ECO:0000259" key="14">
    <source>
        <dbReference type="PROSITE" id="PS51447"/>
    </source>
</evidence>
<feature type="domain" description="Aminoacyl-transfer RNA synthetases class-II family profile" evidence="13">
    <location>
        <begin position="90"/>
        <end position="305"/>
    </location>
</feature>
<evidence type="ECO:0000256" key="8">
    <source>
        <dbReference type="ARBA" id="ARBA00022946"/>
    </source>
</evidence>
<organism evidence="15 16">
    <name type="scientific">Stylonychia lemnae</name>
    <name type="common">Ciliate</name>
    <dbReference type="NCBI Taxonomy" id="5949"/>
    <lineage>
        <taxon>Eukaryota</taxon>
        <taxon>Sar</taxon>
        <taxon>Alveolata</taxon>
        <taxon>Ciliophora</taxon>
        <taxon>Intramacronucleata</taxon>
        <taxon>Spirotrichea</taxon>
        <taxon>Stichotrichia</taxon>
        <taxon>Sporadotrichida</taxon>
        <taxon>Oxytrichidae</taxon>
        <taxon>Stylonychinae</taxon>
        <taxon>Stylonychia</taxon>
    </lineage>
</organism>
<evidence type="ECO:0000256" key="1">
    <source>
        <dbReference type="ARBA" id="ARBA00004305"/>
    </source>
</evidence>
<keyword evidence="9" id="KW-0496">Mitochondrion</keyword>
<reference evidence="15 16" key="1">
    <citation type="submission" date="2014-06" db="EMBL/GenBank/DDBJ databases">
        <authorList>
            <person name="Swart Estienne"/>
        </authorList>
    </citation>
    <scope>NUCLEOTIDE SEQUENCE [LARGE SCALE GENOMIC DNA]</scope>
    <source>
        <strain evidence="15 16">130c</strain>
    </source>
</reference>
<dbReference type="OMA" id="PISHYPQ"/>
<dbReference type="PROSITE" id="PS50862">
    <property type="entry name" value="AA_TRNA_LIGASE_II"/>
    <property type="match status" value="1"/>
</dbReference>
<dbReference type="Proteomes" id="UP000039865">
    <property type="component" value="Unassembled WGS sequence"/>
</dbReference>
<feature type="domain" description="FDX-ACB" evidence="14">
    <location>
        <begin position="307"/>
        <end position="403"/>
    </location>
</feature>
<dbReference type="InterPro" id="IPR002319">
    <property type="entry name" value="Phenylalanyl-tRNA_Synthase"/>
</dbReference>
<dbReference type="PROSITE" id="PS51447">
    <property type="entry name" value="FDX_ACB"/>
    <property type="match status" value="1"/>
</dbReference>
<evidence type="ECO:0000256" key="10">
    <source>
        <dbReference type="ARBA" id="ARBA00023146"/>
    </source>
</evidence>
<keyword evidence="6" id="KW-0067">ATP-binding</keyword>
<evidence type="ECO:0000256" key="5">
    <source>
        <dbReference type="ARBA" id="ARBA00022741"/>
    </source>
</evidence>
<dbReference type="InParanoid" id="A0A077ZZF1"/>
<keyword evidence="7" id="KW-0648">Protein biosynthesis</keyword>
<dbReference type="Pfam" id="PF01409">
    <property type="entry name" value="tRNA-synt_2d"/>
    <property type="match status" value="1"/>
</dbReference>
<dbReference type="FunFam" id="3.30.70.380:FF:000002">
    <property type="entry name" value="phenylalanine--tRNA ligase, mitochondrial"/>
    <property type="match status" value="1"/>
</dbReference>
<name>A0A077ZZF1_STYLE</name>
<accession>A0A077ZZF1</accession>
<protein>
    <recommendedName>
        <fullName evidence="3">phenylalanine--tRNA ligase</fullName>
        <ecNumber evidence="3">6.1.1.20</ecNumber>
    </recommendedName>
    <alternativeName>
        <fullName evidence="11">Phenylalanyl-tRNA synthetase</fullName>
    </alternativeName>
</protein>
<dbReference type="SUPFAM" id="SSF55681">
    <property type="entry name" value="Class II aaRS and biotin synthetases"/>
    <property type="match status" value="1"/>
</dbReference>
<dbReference type="EC" id="6.1.1.20" evidence="3"/>
<dbReference type="PANTHER" id="PTHR11538">
    <property type="entry name" value="PHENYLALANYL-TRNA SYNTHETASE"/>
    <property type="match status" value="1"/>
</dbReference>
<evidence type="ECO:0000259" key="13">
    <source>
        <dbReference type="PROSITE" id="PS50862"/>
    </source>
</evidence>
<comment type="similarity">
    <text evidence="2">Belongs to the class-II aminoacyl-tRNA synthetase family.</text>
</comment>
<dbReference type="InterPro" id="IPR006195">
    <property type="entry name" value="aa-tRNA-synth_II"/>
</dbReference>
<dbReference type="GO" id="GO:0000049">
    <property type="term" value="F:tRNA binding"/>
    <property type="evidence" value="ECO:0007669"/>
    <property type="project" value="InterPro"/>
</dbReference>
<dbReference type="InterPro" id="IPR045864">
    <property type="entry name" value="aa-tRNA-synth_II/BPL/LPL"/>
</dbReference>
<evidence type="ECO:0000256" key="7">
    <source>
        <dbReference type="ARBA" id="ARBA00022917"/>
    </source>
</evidence>
<evidence type="ECO:0000256" key="4">
    <source>
        <dbReference type="ARBA" id="ARBA00022598"/>
    </source>
</evidence>
<evidence type="ECO:0000256" key="3">
    <source>
        <dbReference type="ARBA" id="ARBA00012814"/>
    </source>
</evidence>
<evidence type="ECO:0000313" key="15">
    <source>
        <dbReference type="EMBL" id="CDW74603.1"/>
    </source>
</evidence>
<dbReference type="AlphaFoldDB" id="A0A077ZZF1"/>
<dbReference type="GO" id="GO:0005759">
    <property type="term" value="C:mitochondrial matrix"/>
    <property type="evidence" value="ECO:0007669"/>
    <property type="project" value="UniProtKB-SubCell"/>
</dbReference>
<dbReference type="SMART" id="SM00896">
    <property type="entry name" value="FDX-ACB"/>
    <property type="match status" value="1"/>
</dbReference>
<sequence>MMNKLFRQSHLANTLRTKTIFRREFSTEVKDAFNNIPQGIKDLTSRKIYKTHNHPLNTLITKIEDFFLNKKVSDLQIPGEKFKLFQDFDPLVKVKECFDDLGIPEDHVSRRVTDTYYHNKEIVLRPHTSVHQIPLMKLQGNSAFLVVGDVYRKDTVDKTHYPAFHQMEGVRTYSLKDIGAKDIKEAKLITERDLKQVLENLARNIFGDVEMRWVDAYFPFTEPSIELEIFYNNEWLEVLGCGVIHNQVMARAGKDINNECGWAFGLGLERWAMKLFDINDIRLFWSQDDRFINQFKHGEISKFKPYSKYPACYKDIAFWVPSPVSDDTFNENDFFYLVRSISQDMAETVELIDTFTHPKSQRVSRCYRINYRNMDRSLTNEEVDALQVKIRGLVETELGCELR</sequence>
<dbReference type="GO" id="GO:0005524">
    <property type="term" value="F:ATP binding"/>
    <property type="evidence" value="ECO:0007669"/>
    <property type="project" value="UniProtKB-KW"/>
</dbReference>
<comment type="subcellular location">
    <subcellularLocation>
        <location evidence="1">Mitochondrion matrix</location>
    </subcellularLocation>
</comment>
<dbReference type="InterPro" id="IPR005121">
    <property type="entry name" value="Fdx_antiC-bd"/>
</dbReference>
<keyword evidence="10" id="KW-0030">Aminoacyl-tRNA synthetase</keyword>
<dbReference type="GO" id="GO:0006432">
    <property type="term" value="P:phenylalanyl-tRNA aminoacylation"/>
    <property type="evidence" value="ECO:0007669"/>
    <property type="project" value="InterPro"/>
</dbReference>
<dbReference type="InterPro" id="IPR036690">
    <property type="entry name" value="Fdx_antiC-bd_sf"/>
</dbReference>
<dbReference type="NCBIfam" id="TIGR00469">
    <property type="entry name" value="pheS_mito"/>
    <property type="match status" value="1"/>
</dbReference>
<evidence type="ECO:0000256" key="2">
    <source>
        <dbReference type="ARBA" id="ARBA00008226"/>
    </source>
</evidence>
<dbReference type="Gene3D" id="3.30.930.10">
    <property type="entry name" value="Bira Bifunctional Protein, Domain 2"/>
    <property type="match status" value="1"/>
</dbReference>
<proteinExistence type="inferred from homology"/>
<gene>
    <name evidence="15" type="primary">Contig8082.g8619</name>
    <name evidence="15" type="ORF">STYLEM_3584</name>
</gene>
<dbReference type="CDD" id="cd00496">
    <property type="entry name" value="PheRS_alpha_core"/>
    <property type="match status" value="1"/>
</dbReference>
<dbReference type="GO" id="GO:0004826">
    <property type="term" value="F:phenylalanine-tRNA ligase activity"/>
    <property type="evidence" value="ECO:0007669"/>
    <property type="project" value="UniProtKB-EC"/>
</dbReference>
<evidence type="ECO:0000256" key="11">
    <source>
        <dbReference type="ARBA" id="ARBA00031194"/>
    </source>
</evidence>
<keyword evidence="5" id="KW-0547">Nucleotide-binding</keyword>
<evidence type="ECO:0000256" key="12">
    <source>
        <dbReference type="ARBA" id="ARBA00049255"/>
    </source>
</evidence>
<keyword evidence="8" id="KW-0809">Transit peptide</keyword>
<dbReference type="Pfam" id="PF03147">
    <property type="entry name" value="FDX-ACB"/>
    <property type="match status" value="1"/>
</dbReference>
<dbReference type="SUPFAM" id="SSF54991">
    <property type="entry name" value="Anticodon-binding domain of PheRS"/>
    <property type="match status" value="1"/>
</dbReference>
<dbReference type="Gene3D" id="3.30.70.380">
    <property type="entry name" value="Ferrodoxin-fold anticodon-binding domain"/>
    <property type="match status" value="1"/>
</dbReference>
<keyword evidence="4" id="KW-0436">Ligase</keyword>
<evidence type="ECO:0000256" key="9">
    <source>
        <dbReference type="ARBA" id="ARBA00023128"/>
    </source>
</evidence>